<dbReference type="Pfam" id="PF08741">
    <property type="entry name" value="YwhD"/>
    <property type="match status" value="1"/>
</dbReference>
<feature type="region of interest" description="Disordered" evidence="1">
    <location>
        <begin position="1"/>
        <end position="26"/>
    </location>
</feature>
<evidence type="ECO:0000256" key="1">
    <source>
        <dbReference type="SAM" id="MobiDB-lite"/>
    </source>
</evidence>
<dbReference type="KEGG" id="pbk:Back11_45240"/>
<organism evidence="2 3">
    <name type="scientific">Paenibacillus baekrokdamisoli</name>
    <dbReference type="NCBI Taxonomy" id="1712516"/>
    <lineage>
        <taxon>Bacteria</taxon>
        <taxon>Bacillati</taxon>
        <taxon>Bacillota</taxon>
        <taxon>Bacilli</taxon>
        <taxon>Bacillales</taxon>
        <taxon>Paenibacillaceae</taxon>
        <taxon>Paenibacillus</taxon>
    </lineage>
</organism>
<sequence>MTDQDQGQGQNQSQDQAAEVPVKKEKKSISLNVVSNKEHKGFGAGTIDLSAVSCVIIDNGEAYIDVGAMHAKSKVEKGIKFSTNKEDVPNGRLCWIVWVAVDRNEEGSFYAGATACPMLVDTEARRGWKILAQHVNNLDYAIKRRYVLDELSAEEKAALKSLLVVHNAEWWDRSPDVLKEALK</sequence>
<keyword evidence="3" id="KW-1185">Reference proteome</keyword>
<evidence type="ECO:0000313" key="2">
    <source>
        <dbReference type="EMBL" id="BBH23179.1"/>
    </source>
</evidence>
<gene>
    <name evidence="2" type="primary">ywhD</name>
    <name evidence="2" type="ORF">Back11_45240</name>
</gene>
<dbReference type="AlphaFoldDB" id="A0A3G9JJJ1"/>
<accession>A0A3G9JJJ1</accession>
<proteinExistence type="predicted"/>
<feature type="compositionally biased region" description="Low complexity" evidence="1">
    <location>
        <begin position="1"/>
        <end position="16"/>
    </location>
</feature>
<dbReference type="Proteomes" id="UP000275368">
    <property type="component" value="Chromosome"/>
</dbReference>
<dbReference type="EMBL" id="AP019308">
    <property type="protein sequence ID" value="BBH23179.1"/>
    <property type="molecule type" value="Genomic_DNA"/>
</dbReference>
<dbReference type="InterPro" id="IPR014852">
    <property type="entry name" value="YwhD"/>
</dbReference>
<name>A0A3G9JJJ1_9BACL</name>
<reference evidence="2 3" key="1">
    <citation type="submission" date="2018-11" db="EMBL/GenBank/DDBJ databases">
        <title>Complete genome sequence of Paenibacillus baekrokdamisoli strain KCTC 33723.</title>
        <authorList>
            <person name="Kang S.W."/>
            <person name="Lee K.C."/>
            <person name="Kim K.K."/>
            <person name="Kim J.S."/>
            <person name="Kim D.S."/>
            <person name="Ko S.H."/>
            <person name="Yang S.H."/>
            <person name="Lee J.S."/>
        </authorList>
    </citation>
    <scope>NUCLEOTIDE SEQUENCE [LARGE SCALE GENOMIC DNA]</scope>
    <source>
        <strain evidence="2 3">KCTC 33723</strain>
    </source>
</reference>
<protein>
    <submittedName>
        <fullName evidence="2">Uncharacterized protein</fullName>
    </submittedName>
</protein>
<evidence type="ECO:0000313" key="3">
    <source>
        <dbReference type="Proteomes" id="UP000275368"/>
    </source>
</evidence>
<dbReference type="OrthoDB" id="2374547at2"/>
<dbReference type="RefSeq" id="WP_125662422.1">
    <property type="nucleotide sequence ID" value="NZ_AP019308.1"/>
</dbReference>